<feature type="transmembrane region" description="Helical" evidence="1">
    <location>
        <begin position="5"/>
        <end position="22"/>
    </location>
</feature>
<dbReference type="InterPro" id="IPR014239">
    <property type="entry name" value="YpeB_PepSY1-2"/>
</dbReference>
<evidence type="ECO:0000259" key="2">
    <source>
        <dbReference type="Pfam" id="PF14620"/>
    </source>
</evidence>
<evidence type="ECO:0000313" key="4">
    <source>
        <dbReference type="EMBL" id="MCR6096540.1"/>
    </source>
</evidence>
<evidence type="ECO:0000313" key="5">
    <source>
        <dbReference type="Proteomes" id="UP001057753"/>
    </source>
</evidence>
<feature type="domain" description="Sporulation protein YpeB N-terminal" evidence="3">
    <location>
        <begin position="27"/>
        <end position="162"/>
    </location>
</feature>
<evidence type="ECO:0000256" key="1">
    <source>
        <dbReference type="SAM" id="Phobius"/>
    </source>
</evidence>
<comment type="caution">
    <text evidence="4">The sequence shown here is derived from an EMBL/GenBank/DDBJ whole genome shotgun (WGS) entry which is preliminary data.</text>
</comment>
<dbReference type="GO" id="GO:0009847">
    <property type="term" value="P:spore germination"/>
    <property type="evidence" value="ECO:0007669"/>
    <property type="project" value="InterPro"/>
</dbReference>
<dbReference type="RefSeq" id="WP_257821117.1">
    <property type="nucleotide sequence ID" value="NZ_JABXYM010000001.1"/>
</dbReference>
<dbReference type="Pfam" id="PF20769">
    <property type="entry name" value="YPEB_N"/>
    <property type="match status" value="1"/>
</dbReference>
<dbReference type="NCBIfam" id="TIGR02889">
    <property type="entry name" value="spore_YpeB"/>
    <property type="match status" value="1"/>
</dbReference>
<dbReference type="InterPro" id="IPR048402">
    <property type="entry name" value="YpeB_N"/>
</dbReference>
<dbReference type="Pfam" id="PF14620">
    <property type="entry name" value="YPEB_PepSY1-2"/>
    <property type="match status" value="1"/>
</dbReference>
<dbReference type="Proteomes" id="UP001057753">
    <property type="component" value="Unassembled WGS sequence"/>
</dbReference>
<proteinExistence type="predicted"/>
<protein>
    <submittedName>
        <fullName evidence="4">Germination protein YpeB</fullName>
    </submittedName>
</protein>
<organism evidence="4 5">
    <name type="scientific">Salipaludibacillus agaradhaerens</name>
    <name type="common">Bacillus agaradhaerens</name>
    <dbReference type="NCBI Taxonomy" id="76935"/>
    <lineage>
        <taxon>Bacteria</taxon>
        <taxon>Bacillati</taxon>
        <taxon>Bacillota</taxon>
        <taxon>Bacilli</taxon>
        <taxon>Bacillales</taxon>
        <taxon>Bacillaceae</taxon>
    </lineage>
</organism>
<dbReference type="EMBL" id="JABXYM010000001">
    <property type="protein sequence ID" value="MCR6096540.1"/>
    <property type="molecule type" value="Genomic_DNA"/>
</dbReference>
<evidence type="ECO:0000259" key="3">
    <source>
        <dbReference type="Pfam" id="PF20769"/>
    </source>
</evidence>
<feature type="domain" description="Sporulation protein YpeB PepSY1 and PepSY2" evidence="2">
    <location>
        <begin position="180"/>
        <end position="373"/>
    </location>
</feature>
<sequence>MARNIIITILVVVVVGAGFWGYREHEEKNAILNHTENTYQRAFHDLTYQIDLLHDEIGSTLAMNSTEKLSPSLAEVWRVSSQAQNDLGQLPLGLMPFSKTEEFLKKVGDFSYQHSIRNQDHEPLTDENYDDLKTLYGQAADIQNELRSVQSLVLKDHLRWMDAEMAMKAGEEPLNNAIVNGFKIIDDKVSGFSEVNFDSETEHVAGSDEKIYERVKNEETISQQEAQEVAKKFLGRSRLDDVKVTETGEGLDYEAYSLTIADKKHNTNITMDITKNGGHPVWMLNERDIDKDVLSLSEAADNAKSFLDTNDYDNMQLVDSKQYDNVGVFQFVFVDDKIRIYPDEVVVEVALDEGDVIGFENFSYLANHKDDREFNLELTKEEAEEKANGNLDIKEHHVAVIENQAGEEVTCHEFYGTIDNDTFRIFINAETGSEEQVEKLPNPEPVYH</sequence>
<keyword evidence="5" id="KW-1185">Reference proteome</keyword>
<reference evidence="4" key="1">
    <citation type="submission" date="2020-06" db="EMBL/GenBank/DDBJ databases">
        <title>Insight into the genomes of haloalkaliphilic bacilli from Kenyan soda lakes.</title>
        <authorList>
            <person name="Mwirichia R."/>
            <person name="Villamizar G.C."/>
            <person name="Poehlein A."/>
            <person name="Mugweru J."/>
            <person name="Kipnyargis A."/>
            <person name="Kiplimo D."/>
            <person name="Orwa P."/>
            <person name="Daniel R."/>
        </authorList>
    </citation>
    <scope>NUCLEOTIDE SEQUENCE</scope>
    <source>
        <strain evidence="4">B1096_S55</strain>
    </source>
</reference>
<name>A0A9Q4FX79_SALAG</name>
<accession>A0A9Q4FX79</accession>
<dbReference type="AlphaFoldDB" id="A0A9Q4FX79"/>
<keyword evidence="1" id="KW-1133">Transmembrane helix</keyword>
<keyword evidence="1" id="KW-0812">Transmembrane</keyword>
<gene>
    <name evidence="4" type="primary">ypeB</name>
    <name evidence="4" type="ORF">HXA33_08230</name>
</gene>
<keyword evidence="1" id="KW-0472">Membrane</keyword>